<comment type="caution">
    <text evidence="1">The sequence shown here is derived from an EMBL/GenBank/DDBJ whole genome shotgun (WGS) entry which is preliminary data.</text>
</comment>
<dbReference type="Proteomes" id="UP000197138">
    <property type="component" value="Unassembled WGS sequence"/>
</dbReference>
<proteinExistence type="predicted"/>
<gene>
    <name evidence="1" type="ORF">CDL15_Pgr008015</name>
</gene>
<sequence length="117" mass="12811">MFVVPDEINLLPDIAEEVVDSALAKLRGAVEPVGAEDAYLELHGAAARSWVEPVEEGVVLEVDQGQVAAVVHEQQGMELLRPHDYEAWTGYEAEQMWSSLQIKEASTRTHGDLEADG</sequence>
<dbReference type="EMBL" id="MTKT01006206">
    <property type="protein sequence ID" value="OWM63099.1"/>
    <property type="molecule type" value="Genomic_DNA"/>
</dbReference>
<dbReference type="AlphaFoldDB" id="A0A218VS16"/>
<accession>A0A218VS16</accession>
<evidence type="ECO:0000313" key="2">
    <source>
        <dbReference type="Proteomes" id="UP000197138"/>
    </source>
</evidence>
<evidence type="ECO:0000313" key="1">
    <source>
        <dbReference type="EMBL" id="OWM63099.1"/>
    </source>
</evidence>
<protein>
    <submittedName>
        <fullName evidence="1">Uncharacterized protein</fullName>
    </submittedName>
</protein>
<name>A0A218VS16_PUNGR</name>
<organism evidence="1 2">
    <name type="scientific">Punica granatum</name>
    <name type="common">Pomegranate</name>
    <dbReference type="NCBI Taxonomy" id="22663"/>
    <lineage>
        <taxon>Eukaryota</taxon>
        <taxon>Viridiplantae</taxon>
        <taxon>Streptophyta</taxon>
        <taxon>Embryophyta</taxon>
        <taxon>Tracheophyta</taxon>
        <taxon>Spermatophyta</taxon>
        <taxon>Magnoliopsida</taxon>
        <taxon>eudicotyledons</taxon>
        <taxon>Gunneridae</taxon>
        <taxon>Pentapetalae</taxon>
        <taxon>rosids</taxon>
        <taxon>malvids</taxon>
        <taxon>Myrtales</taxon>
        <taxon>Lythraceae</taxon>
        <taxon>Punica</taxon>
    </lineage>
</organism>
<reference evidence="2" key="1">
    <citation type="journal article" date="2017" name="Plant J.">
        <title>The pomegranate (Punica granatum L.) genome and the genomics of punicalagin biosynthesis.</title>
        <authorList>
            <person name="Qin G."/>
            <person name="Xu C."/>
            <person name="Ming R."/>
            <person name="Tang H."/>
            <person name="Guyot R."/>
            <person name="Kramer E.M."/>
            <person name="Hu Y."/>
            <person name="Yi X."/>
            <person name="Qi Y."/>
            <person name="Xu X."/>
            <person name="Gao Z."/>
            <person name="Pan H."/>
            <person name="Jian J."/>
            <person name="Tian Y."/>
            <person name="Yue Z."/>
            <person name="Xu Y."/>
        </authorList>
    </citation>
    <scope>NUCLEOTIDE SEQUENCE [LARGE SCALE GENOMIC DNA]</scope>
    <source>
        <strain evidence="2">cv. Dabenzi</strain>
    </source>
</reference>